<gene>
    <name evidence="1" type="ORF">FXB40_23475</name>
</gene>
<comment type="caution">
    <text evidence="1">The sequence shown here is derived from an EMBL/GenBank/DDBJ whole genome shotgun (WGS) entry which is preliminary data.</text>
</comment>
<reference evidence="1 2" key="1">
    <citation type="submission" date="2019-08" db="EMBL/GenBank/DDBJ databases">
        <title>Bradyrhizobium hipponensis sp. nov., a rhizobium isolated from a Lupinus angustifolius root nodule in Tunisia.</title>
        <authorList>
            <person name="Off K."/>
            <person name="Rejili M."/>
            <person name="Mars M."/>
            <person name="Brachmann A."/>
            <person name="Marin M."/>
        </authorList>
    </citation>
    <scope>NUCLEOTIDE SEQUENCE [LARGE SCALE GENOMIC DNA]</scope>
    <source>
        <strain evidence="1 2">CTAW71</strain>
    </source>
</reference>
<dbReference type="AlphaFoldDB" id="A0A5D3KMG5"/>
<dbReference type="EMBL" id="VSSS01000035">
    <property type="protein sequence ID" value="TYL92840.1"/>
    <property type="molecule type" value="Genomic_DNA"/>
</dbReference>
<dbReference type="OrthoDB" id="8256617at2"/>
<proteinExistence type="predicted"/>
<dbReference type="Proteomes" id="UP000324758">
    <property type="component" value="Unassembled WGS sequence"/>
</dbReference>
<protein>
    <submittedName>
        <fullName evidence="1">Uncharacterized protein</fullName>
    </submittedName>
</protein>
<evidence type="ECO:0000313" key="1">
    <source>
        <dbReference type="EMBL" id="TYL92840.1"/>
    </source>
</evidence>
<organism evidence="1 2">
    <name type="scientific">Bradyrhizobium rifense</name>
    <dbReference type="NCBI Taxonomy" id="515499"/>
    <lineage>
        <taxon>Bacteria</taxon>
        <taxon>Pseudomonadati</taxon>
        <taxon>Pseudomonadota</taxon>
        <taxon>Alphaproteobacteria</taxon>
        <taxon>Hyphomicrobiales</taxon>
        <taxon>Nitrobacteraceae</taxon>
        <taxon>Bradyrhizobium</taxon>
    </lineage>
</organism>
<name>A0A5D3KMG5_9BRAD</name>
<evidence type="ECO:0000313" key="2">
    <source>
        <dbReference type="Proteomes" id="UP000324758"/>
    </source>
</evidence>
<accession>A0A5D3KMG5</accession>
<keyword evidence="2" id="KW-1185">Reference proteome</keyword>
<sequence>MAACARLASLSRRSHAREEHAMRGADKVICQAAAVLLLFSVASTPAKAQFLGGGGAGGEDMMTQMAPMLEMMKAKMGKRRFAMIMQTMGPMMSRMMENGGGGLGGMMGGGGMGGGLGGVTGGNFGGGYGAPNYGGYAPMGGGTMPMGIGGMGGGDIMRMLGGAGGGDMMAMIPQLMRLANVGGGGHRRHKHR</sequence>